<dbReference type="OrthoDB" id="2116871at2759"/>
<evidence type="ECO:0000313" key="4">
    <source>
        <dbReference type="EMBL" id="GAU17568.1"/>
    </source>
</evidence>
<dbReference type="InterPro" id="IPR008974">
    <property type="entry name" value="TRAF-like"/>
</dbReference>
<keyword evidence="5" id="KW-1185">Reference proteome</keyword>
<sequence>MAITNWFQKKITDPLLAILLREVEDVEHEHSSVEKFTWKVENLIRCNHGIYSEPFVLGGYPWMIYLHPIKSINGDYERLLIYLKAVETTNMFEGWSRDVELKLFVYNQFNSSIKITKESNYEFNASNTFWVFEPFIDPKKGFTMKKAFIVGAEVYVCKSRNEKRVNQAVNLTVSLKSKLEEDGSQNVVSLKSKLEEDGGQNVGKLMDFKGLGQIEKSFVPLLDEACSLHPSLIECQQKRSREFREWAFTALGRVLHFLNTRKAKDMSDLACKDLQVLWEELKPFGFDLVWLEPRVQSALGSKKYLEKLKQAEKLKDNVVSLELEMQKLKSKIAIVEVNVDAARGLLVAEMLNIHNEPILDPFVDCCGDLPYLGHPSLLIPRTKPNSARREGVCLSNSNREFGEMEHQESSAEKYEKFTLKIENFSRLDKAILSEPFVLDGFPWMIYLCTGGNVTCDYLSIYLYAVQTANMAEGWSRDVKLKFRVFSRVNTNMTITKRSTYKFNDRVNFFGFESFMTLAELCDPNKGFLVKNAFIVGVEVYVCKSRNEKRLNQAANITTSLKPELEKGQVQIVGELMDFKGLGHTEKAFVPLLNQVCSLHPQLIEFQRKRSRQFREWAFTALGRVLYFLKTRKARDMNDLACKDLQILWEELEPFGFDLRWLEPHVKSALGLKSYLEKLKEAEKIKDNVVALELEMLRVKANLDSAKYLLEAQDFQEIDLDYELGFV</sequence>
<dbReference type="CDD" id="cd00121">
    <property type="entry name" value="MATH"/>
    <property type="match status" value="2"/>
</dbReference>
<reference evidence="5" key="1">
    <citation type="journal article" date="2017" name="Front. Plant Sci.">
        <title>Climate Clever Clovers: New Paradigm to Reduce the Environmental Footprint of Ruminants by Breeding Low Methanogenic Forages Utilizing Haplotype Variation.</title>
        <authorList>
            <person name="Kaur P."/>
            <person name="Appels R."/>
            <person name="Bayer P.E."/>
            <person name="Keeble-Gagnere G."/>
            <person name="Wang J."/>
            <person name="Hirakawa H."/>
            <person name="Shirasawa K."/>
            <person name="Vercoe P."/>
            <person name="Stefanova K."/>
            <person name="Durmic Z."/>
            <person name="Nichols P."/>
            <person name="Revell C."/>
            <person name="Isobe S.N."/>
            <person name="Edwards D."/>
            <person name="Erskine W."/>
        </authorList>
    </citation>
    <scope>NUCLEOTIDE SEQUENCE [LARGE SCALE GENOMIC DNA]</scope>
    <source>
        <strain evidence="5">cv. Daliak</strain>
    </source>
</reference>
<feature type="domain" description="MATH" evidence="3">
    <location>
        <begin position="414"/>
        <end position="539"/>
    </location>
</feature>
<dbReference type="Proteomes" id="UP000242715">
    <property type="component" value="Unassembled WGS sequence"/>
</dbReference>
<dbReference type="Pfam" id="PF22486">
    <property type="entry name" value="MATH_2"/>
    <property type="match status" value="2"/>
</dbReference>
<name>A0A2Z6MHH5_TRISU</name>
<evidence type="ECO:0000259" key="3">
    <source>
        <dbReference type="PROSITE" id="PS50144"/>
    </source>
</evidence>
<evidence type="ECO:0000256" key="2">
    <source>
        <dbReference type="SAM" id="Coils"/>
    </source>
</evidence>
<dbReference type="PROSITE" id="PS50144">
    <property type="entry name" value="MATH"/>
    <property type="match status" value="2"/>
</dbReference>
<evidence type="ECO:0000256" key="1">
    <source>
        <dbReference type="ARBA" id="ARBA00023054"/>
    </source>
</evidence>
<proteinExistence type="predicted"/>
<protein>
    <recommendedName>
        <fullName evidence="3">MATH domain-containing protein</fullName>
    </recommendedName>
</protein>
<evidence type="ECO:0000313" key="5">
    <source>
        <dbReference type="Proteomes" id="UP000242715"/>
    </source>
</evidence>
<feature type="domain" description="MATH" evidence="3">
    <location>
        <begin position="33"/>
        <end position="160"/>
    </location>
</feature>
<dbReference type="SMART" id="SM00061">
    <property type="entry name" value="MATH"/>
    <property type="match status" value="2"/>
</dbReference>
<dbReference type="EMBL" id="DF973172">
    <property type="protein sequence ID" value="GAU17568.1"/>
    <property type="molecule type" value="Genomic_DNA"/>
</dbReference>
<dbReference type="InterPro" id="IPR050804">
    <property type="entry name" value="MCC"/>
</dbReference>
<accession>A0A2Z6MHH5</accession>
<organism evidence="4 5">
    <name type="scientific">Trifolium subterraneum</name>
    <name type="common">Subterranean clover</name>
    <dbReference type="NCBI Taxonomy" id="3900"/>
    <lineage>
        <taxon>Eukaryota</taxon>
        <taxon>Viridiplantae</taxon>
        <taxon>Streptophyta</taxon>
        <taxon>Embryophyta</taxon>
        <taxon>Tracheophyta</taxon>
        <taxon>Spermatophyta</taxon>
        <taxon>Magnoliopsida</taxon>
        <taxon>eudicotyledons</taxon>
        <taxon>Gunneridae</taxon>
        <taxon>Pentapetalae</taxon>
        <taxon>rosids</taxon>
        <taxon>fabids</taxon>
        <taxon>Fabales</taxon>
        <taxon>Fabaceae</taxon>
        <taxon>Papilionoideae</taxon>
        <taxon>50 kb inversion clade</taxon>
        <taxon>NPAAA clade</taxon>
        <taxon>Hologalegina</taxon>
        <taxon>IRL clade</taxon>
        <taxon>Trifolieae</taxon>
        <taxon>Trifolium</taxon>
    </lineage>
</organism>
<dbReference type="PANTHER" id="PTHR46236">
    <property type="entry name" value="TRAF-LIKE SUPERFAMILY PROTEIN"/>
    <property type="match status" value="1"/>
</dbReference>
<dbReference type="AlphaFoldDB" id="A0A2Z6MHH5"/>
<gene>
    <name evidence="4" type="ORF">TSUD_341120</name>
</gene>
<keyword evidence="1 2" id="KW-0175">Coiled coil</keyword>
<dbReference type="InterPro" id="IPR002083">
    <property type="entry name" value="MATH/TRAF_dom"/>
</dbReference>
<dbReference type="SUPFAM" id="SSF49599">
    <property type="entry name" value="TRAF domain-like"/>
    <property type="match status" value="2"/>
</dbReference>
<feature type="coiled-coil region" evidence="2">
    <location>
        <begin position="671"/>
        <end position="701"/>
    </location>
</feature>
<dbReference type="Gene3D" id="2.60.210.10">
    <property type="entry name" value="Apoptosis, Tumor Necrosis Factor Receptor Associated Protein 2, Chain A"/>
    <property type="match status" value="2"/>
</dbReference>
<feature type="coiled-coil region" evidence="2">
    <location>
        <begin position="304"/>
        <end position="338"/>
    </location>
</feature>
<dbReference type="PANTHER" id="PTHR46236:SF36">
    <property type="entry name" value="MATH (MEPRIN AND TRAF-C-LIKE) DOMAIN PROTEIN"/>
    <property type="match status" value="1"/>
</dbReference>